<proteinExistence type="predicted"/>
<evidence type="ECO:0000313" key="1">
    <source>
        <dbReference type="EMBL" id="MBD1362919.1"/>
    </source>
</evidence>
<sequence length="266" mass="28754">MKRYIYIAVVLIGGLFSACEKEIQLDLNSANTKYVIEGMVTDQPGPAIVTITQTKNFDADNNFPGISGAVVTISDNNGPETTLNETTAGRYESTVVTGVPGHSYALKVVVGGETFTAVSTIPAIVKFDSLYVSNEVLMGDDRRVANVMYKDPPERGNSFHYIQFVNGRRTRSLFAENDNLTNGRNVTTQLRVYGDEGEENPIVTGDSIRVEMQGINPGVFLYWFSLQSASGRSNDGAPANPVTNIQGGALGYFSAHNVQVKTVAVP</sequence>
<dbReference type="RefSeq" id="WP_191187595.1">
    <property type="nucleotide sequence ID" value="NZ_JACWMY010000002.1"/>
</dbReference>
<reference evidence="1 2" key="1">
    <citation type="submission" date="2020-09" db="EMBL/GenBank/DDBJ databases">
        <title>Novel species of Mucilaginibacter isolated from a glacier on the Tibetan Plateau.</title>
        <authorList>
            <person name="Liu Q."/>
            <person name="Xin Y.-H."/>
        </authorList>
    </citation>
    <scope>NUCLEOTIDE SEQUENCE [LARGE SCALE GENOMIC DNA]</scope>
    <source>
        <strain evidence="1 2">ZT4R22</strain>
    </source>
</reference>
<gene>
    <name evidence="1" type="ORF">IDJ77_03775</name>
</gene>
<dbReference type="Pfam" id="PF14054">
    <property type="entry name" value="DUF4249"/>
    <property type="match status" value="1"/>
</dbReference>
<keyword evidence="2" id="KW-1185">Reference proteome</keyword>
<dbReference type="PROSITE" id="PS51257">
    <property type="entry name" value="PROKAR_LIPOPROTEIN"/>
    <property type="match status" value="1"/>
</dbReference>
<dbReference type="InterPro" id="IPR025345">
    <property type="entry name" value="DUF4249"/>
</dbReference>
<dbReference type="Proteomes" id="UP000606600">
    <property type="component" value="Unassembled WGS sequence"/>
</dbReference>
<evidence type="ECO:0000313" key="2">
    <source>
        <dbReference type="Proteomes" id="UP000606600"/>
    </source>
</evidence>
<dbReference type="EMBL" id="JACWMY010000002">
    <property type="protein sequence ID" value="MBD1362919.1"/>
    <property type="molecule type" value="Genomic_DNA"/>
</dbReference>
<name>A0ABR7WKT0_9SPHI</name>
<protein>
    <submittedName>
        <fullName evidence="1">DUF4249 domain-containing protein</fullName>
    </submittedName>
</protein>
<organism evidence="1 2">
    <name type="scientific">Mucilaginibacter pankratovii</name>
    <dbReference type="NCBI Taxonomy" id="2772110"/>
    <lineage>
        <taxon>Bacteria</taxon>
        <taxon>Pseudomonadati</taxon>
        <taxon>Bacteroidota</taxon>
        <taxon>Sphingobacteriia</taxon>
        <taxon>Sphingobacteriales</taxon>
        <taxon>Sphingobacteriaceae</taxon>
        <taxon>Mucilaginibacter</taxon>
    </lineage>
</organism>
<accession>A0ABR7WKT0</accession>
<comment type="caution">
    <text evidence="1">The sequence shown here is derived from an EMBL/GenBank/DDBJ whole genome shotgun (WGS) entry which is preliminary data.</text>
</comment>